<dbReference type="RefSeq" id="WP_182299171.1">
    <property type="nucleotide sequence ID" value="NZ_CP041969.1"/>
</dbReference>
<evidence type="ECO:0000256" key="2">
    <source>
        <dbReference type="ARBA" id="ARBA00023002"/>
    </source>
</evidence>
<protein>
    <submittedName>
        <fullName evidence="4">SDR family oxidoreductase</fullName>
    </submittedName>
</protein>
<proteinExistence type="inferred from homology"/>
<dbReference type="GO" id="GO:0005737">
    <property type="term" value="C:cytoplasm"/>
    <property type="evidence" value="ECO:0007669"/>
    <property type="project" value="TreeGrafter"/>
</dbReference>
<dbReference type="AlphaFoldDB" id="A0A7G5C159"/>
<keyword evidence="1" id="KW-0521">NADP</keyword>
<evidence type="ECO:0000256" key="1">
    <source>
        <dbReference type="ARBA" id="ARBA00022857"/>
    </source>
</evidence>
<accession>A0A7G5C159</accession>
<dbReference type="InterPro" id="IPR051468">
    <property type="entry name" value="Fungal_SecMetab_SDRs"/>
</dbReference>
<dbReference type="PRINTS" id="PR00080">
    <property type="entry name" value="SDRFAMILY"/>
</dbReference>
<dbReference type="EMBL" id="CP041969">
    <property type="protein sequence ID" value="QMV42943.1"/>
    <property type="molecule type" value="Genomic_DNA"/>
</dbReference>
<comment type="similarity">
    <text evidence="3">Belongs to the short-chain dehydrogenases/reductases (SDR) family.</text>
</comment>
<dbReference type="CDD" id="cd05325">
    <property type="entry name" value="carb_red_sniffer_like_SDR_c"/>
    <property type="match status" value="1"/>
</dbReference>
<dbReference type="PRINTS" id="PR00081">
    <property type="entry name" value="GDHRDH"/>
</dbReference>
<keyword evidence="5" id="KW-1185">Reference proteome</keyword>
<dbReference type="Proteomes" id="UP000515679">
    <property type="component" value="Chromosome"/>
</dbReference>
<gene>
    <name evidence="4" type="ORF">FPL14_18440</name>
</gene>
<name>A0A7G5C159_9BACL</name>
<dbReference type="Gene3D" id="3.40.50.720">
    <property type="entry name" value="NAD(P)-binding Rossmann-like Domain"/>
    <property type="match status" value="1"/>
</dbReference>
<evidence type="ECO:0000313" key="4">
    <source>
        <dbReference type="EMBL" id="QMV42943.1"/>
    </source>
</evidence>
<organism evidence="4 5">
    <name type="scientific">Cohnella cholangitidis</name>
    <dbReference type="NCBI Taxonomy" id="2598458"/>
    <lineage>
        <taxon>Bacteria</taxon>
        <taxon>Bacillati</taxon>
        <taxon>Bacillota</taxon>
        <taxon>Bacilli</taxon>
        <taxon>Bacillales</taxon>
        <taxon>Paenibacillaceae</taxon>
        <taxon>Cohnella</taxon>
    </lineage>
</organism>
<evidence type="ECO:0000313" key="5">
    <source>
        <dbReference type="Proteomes" id="UP000515679"/>
    </source>
</evidence>
<dbReference type="PANTHER" id="PTHR43544:SF7">
    <property type="entry name" value="NADB-LER2"/>
    <property type="match status" value="1"/>
</dbReference>
<dbReference type="PANTHER" id="PTHR43544">
    <property type="entry name" value="SHORT-CHAIN DEHYDROGENASE/REDUCTASE"/>
    <property type="match status" value="1"/>
</dbReference>
<dbReference type="InterPro" id="IPR002347">
    <property type="entry name" value="SDR_fam"/>
</dbReference>
<evidence type="ECO:0000256" key="3">
    <source>
        <dbReference type="RuleBase" id="RU000363"/>
    </source>
</evidence>
<dbReference type="KEGG" id="cchl:FPL14_18440"/>
<dbReference type="SUPFAM" id="SSF51735">
    <property type="entry name" value="NAD(P)-binding Rossmann-fold domains"/>
    <property type="match status" value="1"/>
</dbReference>
<sequence length="233" mass="25503">MNILVTGAGRGLGFQLTKLAVQRGHQVVACVREVSDASEGLLALAIRHPESVRIEKMNVTNENEIESLADKLKSESIKLDGVINNAGVLLGREHKIGTLPLQLVRLSFEVNLYGPMYVMKYMSPLMKDRSDATVINVSSEAGSIALAYGGDYPYAISKTALNMFSKQLNDELRPRGIRVLAVHPGWIRTDMGGSEAPLEASDSANGILDLLERKTVVKEELFFVDYTGRSMPI</sequence>
<keyword evidence="2" id="KW-0560">Oxidoreductase</keyword>
<reference evidence="4 5" key="1">
    <citation type="submission" date="2019-07" db="EMBL/GenBank/DDBJ databases">
        <authorList>
            <person name="Kim J.K."/>
            <person name="Cheong H.-M."/>
            <person name="Choi Y."/>
            <person name="Hwang K.J."/>
            <person name="Lee S."/>
            <person name="Choi C."/>
        </authorList>
    </citation>
    <scope>NUCLEOTIDE SEQUENCE [LARGE SCALE GENOMIC DNA]</scope>
    <source>
        <strain evidence="4 5">KS 22</strain>
    </source>
</reference>
<dbReference type="Pfam" id="PF00106">
    <property type="entry name" value="adh_short"/>
    <property type="match status" value="1"/>
</dbReference>
<dbReference type="InterPro" id="IPR036291">
    <property type="entry name" value="NAD(P)-bd_dom_sf"/>
</dbReference>
<dbReference type="GO" id="GO:0016491">
    <property type="term" value="F:oxidoreductase activity"/>
    <property type="evidence" value="ECO:0007669"/>
    <property type="project" value="UniProtKB-KW"/>
</dbReference>